<dbReference type="EMBL" id="CM047587">
    <property type="protein sequence ID" value="KAI9908704.1"/>
    <property type="molecule type" value="Genomic_DNA"/>
</dbReference>
<organism evidence="1 2">
    <name type="scientific">Peronosclerospora sorghi</name>
    <dbReference type="NCBI Taxonomy" id="230839"/>
    <lineage>
        <taxon>Eukaryota</taxon>
        <taxon>Sar</taxon>
        <taxon>Stramenopiles</taxon>
        <taxon>Oomycota</taxon>
        <taxon>Peronosporomycetes</taxon>
        <taxon>Peronosporales</taxon>
        <taxon>Peronosporaceae</taxon>
        <taxon>Peronosclerospora</taxon>
    </lineage>
</organism>
<evidence type="ECO:0000313" key="1">
    <source>
        <dbReference type="EMBL" id="KAI9908704.1"/>
    </source>
</evidence>
<protein>
    <submittedName>
        <fullName evidence="1">Uncharacterized protein</fullName>
    </submittedName>
</protein>
<gene>
    <name evidence="1" type="ORF">PsorP6_003118</name>
</gene>
<reference evidence="1 2" key="1">
    <citation type="journal article" date="2022" name="bioRxiv">
        <title>The genome of the oomycete Peronosclerospora sorghi, a cosmopolitan pathogen of maize and sorghum, is inflated with dispersed pseudogenes.</title>
        <authorList>
            <person name="Fletcher K."/>
            <person name="Martin F."/>
            <person name="Isakeit T."/>
            <person name="Cavanaugh K."/>
            <person name="Magill C."/>
            <person name="Michelmore R."/>
        </authorList>
    </citation>
    <scope>NUCLEOTIDE SEQUENCE [LARGE SCALE GENOMIC DNA]</scope>
    <source>
        <strain evidence="1">P6</strain>
    </source>
</reference>
<sequence length="152" mass="17166">MSRTIRMGDWSNHWFDKIFQLIIASNGEASVNFEHAWGDGVEVLRYLNEMYSDSIKYPVVRATKKVKPCLLKWETSGEIHQLLKEAKRTYEKWTSIVVVACAETPVTRAVDKTHVIERYGMTAGKCSDLHLLKTTLPSAISTITEMSGLDGS</sequence>
<dbReference type="Proteomes" id="UP001163321">
    <property type="component" value="Chromosome 8"/>
</dbReference>
<accession>A0ACC0VRZ7</accession>
<name>A0ACC0VRZ7_9STRA</name>
<evidence type="ECO:0000313" key="2">
    <source>
        <dbReference type="Proteomes" id="UP001163321"/>
    </source>
</evidence>
<comment type="caution">
    <text evidence="1">The sequence shown here is derived from an EMBL/GenBank/DDBJ whole genome shotgun (WGS) entry which is preliminary data.</text>
</comment>
<proteinExistence type="predicted"/>
<keyword evidence="2" id="KW-1185">Reference proteome</keyword>